<dbReference type="EMBL" id="KN401503">
    <property type="protein sequence ID" value="KHG14416.1"/>
    <property type="molecule type" value="Genomic_DNA"/>
</dbReference>
<evidence type="ECO:0000313" key="1">
    <source>
        <dbReference type="EMBL" id="KHG14416.1"/>
    </source>
</evidence>
<proteinExistence type="predicted"/>
<evidence type="ECO:0000313" key="2">
    <source>
        <dbReference type="Proteomes" id="UP000032142"/>
    </source>
</evidence>
<sequence length="13" mass="1392">MPPICVYTGKVLA</sequence>
<accession>A0A0B0NTK6</accession>
<keyword evidence="2" id="KW-1185">Reference proteome</keyword>
<name>A0A0B0NTK6_GOSAR</name>
<protein>
    <submittedName>
        <fullName evidence="1">Uncharacterized protein</fullName>
    </submittedName>
</protein>
<organism evidence="1 2">
    <name type="scientific">Gossypium arboreum</name>
    <name type="common">Tree cotton</name>
    <name type="synonym">Gossypium nanking</name>
    <dbReference type="NCBI Taxonomy" id="29729"/>
    <lineage>
        <taxon>Eukaryota</taxon>
        <taxon>Viridiplantae</taxon>
        <taxon>Streptophyta</taxon>
        <taxon>Embryophyta</taxon>
        <taxon>Tracheophyta</taxon>
        <taxon>Spermatophyta</taxon>
        <taxon>Magnoliopsida</taxon>
        <taxon>eudicotyledons</taxon>
        <taxon>Gunneridae</taxon>
        <taxon>Pentapetalae</taxon>
        <taxon>rosids</taxon>
        <taxon>malvids</taxon>
        <taxon>Malvales</taxon>
        <taxon>Malvaceae</taxon>
        <taxon>Malvoideae</taxon>
        <taxon>Gossypium</taxon>
    </lineage>
</organism>
<gene>
    <name evidence="1" type="ORF">F383_20184</name>
</gene>
<reference evidence="2" key="1">
    <citation type="submission" date="2014-09" db="EMBL/GenBank/DDBJ databases">
        <authorList>
            <person name="Mudge J."/>
            <person name="Ramaraj T."/>
            <person name="Lindquist I.E."/>
            <person name="Bharti A.K."/>
            <person name="Sundararajan A."/>
            <person name="Cameron C.T."/>
            <person name="Woodward J.E."/>
            <person name="May G.D."/>
            <person name="Brubaker C."/>
            <person name="Broadhvest J."/>
            <person name="Wilkins T.A."/>
        </authorList>
    </citation>
    <scope>NUCLEOTIDE SEQUENCE</scope>
    <source>
        <strain evidence="2">cv. AKA8401</strain>
    </source>
</reference>
<dbReference type="Proteomes" id="UP000032142">
    <property type="component" value="Unassembled WGS sequence"/>
</dbReference>